<proteinExistence type="predicted"/>
<dbReference type="RefSeq" id="WP_005585617.1">
    <property type="nucleotide sequence ID" value="NZ_LT669839.1"/>
</dbReference>
<dbReference type="HOGENOM" id="CLU_009165_1_0_9"/>
<sequence>MFKLGNIYYGFKLIEETEVKEIQSIARIFIHEKTGAKLLHLENDDHNKVFSIGFRTPPSDSTGVPHIIEHCVLSGSRKYITKEPFMDMVKGSLQTFLNAMTFSDKTLYPVASRNEKDFFNLMDVYLDAVFYPKIYEIPEIFMQEGWHHEIFDEEENIRYKGVVYNEMQGAYSSPERILGENIGKSLYPDTCYQYSSGGNPDIIPELSYEDFLDFHRRFYHPSNSYIYLYGNGNVEKQLKHIDENYLSNFDKAEIHSTIGIQKPFTSRNEIVDYYPISSEENDENRSYLSLNFVLGENTDPEIYLMTSILSQLLVESEAAPLKKALLDEGIGEDIFPVSSGGLQPSFGVVAKNTSPDKKAQFEKVIFETLNNLVENGIDRKLIEACINIVEYDLREASKFPTKGIVYNMISLDSWLYDGDPLVHLQFDKTLNKLKSNMDTSYFENFIKERIINNPHSSLVIIEPKKGLGEEKQRIMEGKLDEYKKSLSPEEIKELIEENNKLKEMQVADDSEEAKATIPKLSIADVEPKAQVIPQKIIKEDKLTILSHNIFTSKIAYVDFYFDISMVEEKLIPYINLLIGLLGKIDTKKRPYSQLANEIYIHTGGIDFDVTCYDQKNSDELYHPKLIVKGKAIGDNITKMMELVSELITQSKIEDKKRIKELFQQMKSRIEMTIFDAGHSVAASRVSSYFSPSKKYMERLKGLDFYWFLSDILETFDSNSEEILSNLNKVYNMVFSADNLILSFTGDEDDFSLVKANLPIVIDKLNTLDFQPIKYGFAEERLNEGILSSANVQYVSKGYNFRRLGFNYNGSMRVLSTILSRDYLHNKIRAQGGAYGAGILLDRTGHIVTFSYRDPNLDRTIQVYDKMADYIDSLNIDEEELTTYIIGTMSQLDPATTPHMKGQIATNRYISKITQEDIQKTRDEVLATKLEDIKAFIPLIDKAMKEDYLCVLGNENMIKDNEKLFNKLVQLKK</sequence>
<dbReference type="Pfam" id="PF05193">
    <property type="entry name" value="Peptidase_M16_C"/>
    <property type="match status" value="1"/>
</dbReference>
<dbReference type="Pfam" id="PF22516">
    <property type="entry name" value="PreP_C"/>
    <property type="match status" value="1"/>
</dbReference>
<dbReference type="OrthoDB" id="9762027at2"/>
<dbReference type="Proteomes" id="UP000245423">
    <property type="component" value="Chromosome 1"/>
</dbReference>
<dbReference type="Pfam" id="PF08367">
    <property type="entry name" value="M16C_assoc"/>
    <property type="match status" value="1"/>
</dbReference>
<dbReference type="SUPFAM" id="SSF63411">
    <property type="entry name" value="LuxS/MPP-like metallohydrolase"/>
    <property type="match status" value="4"/>
</dbReference>
<dbReference type="EMBL" id="LT669839">
    <property type="protein sequence ID" value="SHD78240.1"/>
    <property type="molecule type" value="Genomic_DNA"/>
</dbReference>
<organism evidence="2 3">
    <name type="scientific">[Clostridium] ultunense Esp</name>
    <dbReference type="NCBI Taxonomy" id="1288971"/>
    <lineage>
        <taxon>Bacteria</taxon>
        <taxon>Bacillati</taxon>
        <taxon>Bacillota</taxon>
        <taxon>Tissierellia</taxon>
        <taxon>Tissierellales</taxon>
        <taxon>Tepidimicrobiaceae</taxon>
        <taxon>Schnuerera</taxon>
    </lineage>
</organism>
<dbReference type="PANTHER" id="PTHR43016">
    <property type="entry name" value="PRESEQUENCE PROTEASE"/>
    <property type="match status" value="1"/>
</dbReference>
<dbReference type="SMART" id="SM01264">
    <property type="entry name" value="M16C_associated"/>
    <property type="match status" value="1"/>
</dbReference>
<dbReference type="PANTHER" id="PTHR43016:SF13">
    <property type="entry name" value="PRESEQUENCE PROTEASE, MITOCHONDRIAL"/>
    <property type="match status" value="1"/>
</dbReference>
<keyword evidence="3" id="KW-1185">Reference proteome</keyword>
<evidence type="ECO:0000313" key="2">
    <source>
        <dbReference type="EMBL" id="SHD78240.1"/>
    </source>
</evidence>
<dbReference type="AlphaFoldDB" id="M1ZCK9"/>
<evidence type="ECO:0000313" key="3">
    <source>
        <dbReference type="Proteomes" id="UP000245423"/>
    </source>
</evidence>
<name>M1ZCK9_9FIRM</name>
<dbReference type="GO" id="GO:0016485">
    <property type="term" value="P:protein processing"/>
    <property type="evidence" value="ECO:0007669"/>
    <property type="project" value="TreeGrafter"/>
</dbReference>
<dbReference type="GO" id="GO:0004222">
    <property type="term" value="F:metalloendopeptidase activity"/>
    <property type="evidence" value="ECO:0007669"/>
    <property type="project" value="TreeGrafter"/>
</dbReference>
<dbReference type="InterPro" id="IPR055130">
    <property type="entry name" value="PreP_C"/>
</dbReference>
<accession>M1ZCK9</accession>
<dbReference type="InterPro" id="IPR007863">
    <property type="entry name" value="Peptidase_M16_C"/>
</dbReference>
<feature type="domain" description="Peptidase M16C associated" evidence="1">
    <location>
        <begin position="461"/>
        <end position="711"/>
    </location>
</feature>
<evidence type="ECO:0000259" key="1">
    <source>
        <dbReference type="SMART" id="SM01264"/>
    </source>
</evidence>
<gene>
    <name evidence="2" type="primary">hypA</name>
    <name evidence="2" type="ORF">CUESP1_2911</name>
</gene>
<reference evidence="2 3" key="1">
    <citation type="submission" date="2016-11" db="EMBL/GenBank/DDBJ databases">
        <authorList>
            <person name="Manzoor S."/>
        </authorList>
    </citation>
    <scope>NUCLEOTIDE SEQUENCE [LARGE SCALE GENOMIC DNA]</scope>
    <source>
        <strain evidence="2">Clostridium ultunense strain Esp</strain>
    </source>
</reference>
<protein>
    <submittedName>
        <fullName evidence="2">Protein HypA</fullName>
    </submittedName>
</protein>
<dbReference type="GO" id="GO:0046872">
    <property type="term" value="F:metal ion binding"/>
    <property type="evidence" value="ECO:0007669"/>
    <property type="project" value="InterPro"/>
</dbReference>
<dbReference type="FunFam" id="3.30.830.10:FF:000034">
    <property type="entry name" value="presequence protease 1, chloroplastic/mitochondrial"/>
    <property type="match status" value="1"/>
</dbReference>
<dbReference type="Gene3D" id="3.30.830.10">
    <property type="entry name" value="Metalloenzyme, LuxS/M16 peptidase-like"/>
    <property type="match status" value="4"/>
</dbReference>
<dbReference type="InterPro" id="IPR011249">
    <property type="entry name" value="Metalloenz_LuxS/M16"/>
</dbReference>
<dbReference type="InterPro" id="IPR013578">
    <property type="entry name" value="Peptidase_M16C_assoc"/>
</dbReference>